<dbReference type="AlphaFoldDB" id="A0A6L2MVU9"/>
<evidence type="ECO:0000313" key="2">
    <source>
        <dbReference type="EMBL" id="GEU78136.1"/>
    </source>
</evidence>
<dbReference type="EMBL" id="BKCJ010007613">
    <property type="protein sequence ID" value="GEU78136.1"/>
    <property type="molecule type" value="Genomic_DNA"/>
</dbReference>
<organism evidence="2">
    <name type="scientific">Tanacetum cinerariifolium</name>
    <name type="common">Dalmatian daisy</name>
    <name type="synonym">Chrysanthemum cinerariifolium</name>
    <dbReference type="NCBI Taxonomy" id="118510"/>
    <lineage>
        <taxon>Eukaryota</taxon>
        <taxon>Viridiplantae</taxon>
        <taxon>Streptophyta</taxon>
        <taxon>Embryophyta</taxon>
        <taxon>Tracheophyta</taxon>
        <taxon>Spermatophyta</taxon>
        <taxon>Magnoliopsida</taxon>
        <taxon>eudicotyledons</taxon>
        <taxon>Gunneridae</taxon>
        <taxon>Pentapetalae</taxon>
        <taxon>asterids</taxon>
        <taxon>campanulids</taxon>
        <taxon>Asterales</taxon>
        <taxon>Asteraceae</taxon>
        <taxon>Asteroideae</taxon>
        <taxon>Anthemideae</taxon>
        <taxon>Anthemidinae</taxon>
        <taxon>Tanacetum</taxon>
    </lineage>
</organism>
<sequence length="301" mass="33811">MASSITRFDIEKFDGKNDFGLWQIKMHALMVQRGCDVALETLPADLKAGENDALMKMAYMDDVLAILKRTKGTKEETGDGLYVKRRLDHSESHLKRDWPIKKLSGSVRKGNHDQNSDSSNDEGGSYHMTPRRDFLCDFKVVDGGSVQLDSYIVRIQMGRAKMIKGCPVIMTGIMKKNFVYTLEENMMNLGVQKHGGSKQVRFKQLGSKQVGFKQLGHKQVGFKQLGSETRVHGVQVDKCVWFEVELQGTQENREAEVFRSMKMYTLGIKVRANIMVTRVVGQEGVEDNVAGKKESEGAHGS</sequence>
<feature type="region of interest" description="Disordered" evidence="1">
    <location>
        <begin position="104"/>
        <end position="126"/>
    </location>
</feature>
<name>A0A6L2MVU9_TANCI</name>
<gene>
    <name evidence="2" type="ORF">Tci_050114</name>
</gene>
<comment type="caution">
    <text evidence="2">The sequence shown here is derived from an EMBL/GenBank/DDBJ whole genome shotgun (WGS) entry which is preliminary data.</text>
</comment>
<protein>
    <submittedName>
        <fullName evidence="2">Zinc finger, CCHC-type</fullName>
    </submittedName>
</protein>
<accession>A0A6L2MVU9</accession>
<reference evidence="2" key="1">
    <citation type="journal article" date="2019" name="Sci. Rep.">
        <title>Draft genome of Tanacetum cinerariifolium, the natural source of mosquito coil.</title>
        <authorList>
            <person name="Yamashiro T."/>
            <person name="Shiraishi A."/>
            <person name="Satake H."/>
            <person name="Nakayama K."/>
        </authorList>
    </citation>
    <scope>NUCLEOTIDE SEQUENCE</scope>
</reference>
<proteinExistence type="predicted"/>
<evidence type="ECO:0000256" key="1">
    <source>
        <dbReference type="SAM" id="MobiDB-lite"/>
    </source>
</evidence>